<dbReference type="Gene3D" id="3.60.20.10">
    <property type="entry name" value="Glutamine Phosphoribosylpyrophosphate, subunit 1, domain 1"/>
    <property type="match status" value="1"/>
</dbReference>
<protein>
    <submittedName>
        <fullName evidence="1">MFS transporter</fullName>
    </submittedName>
</protein>
<evidence type="ECO:0000313" key="2">
    <source>
        <dbReference type="Proteomes" id="UP000515733"/>
    </source>
</evidence>
<dbReference type="AlphaFoldDB" id="A0A6S6Y0J5"/>
<dbReference type="KEGG" id="doe:DENOEST_1534"/>
<dbReference type="OrthoDB" id="9150015at2"/>
<dbReference type="Proteomes" id="UP000515733">
    <property type="component" value="Chromosome"/>
</dbReference>
<evidence type="ECO:0000313" key="1">
    <source>
        <dbReference type="EMBL" id="CAB1368699.1"/>
    </source>
</evidence>
<accession>A0A6S6Y0J5</accession>
<sequence length="192" mass="20900">MTTITVVRKGDEVAIASDSMTTFGDTRLGRSYKGDHDKILYLAGSWIGICGSSAHHLVLASAMAQLQEPRLGSRMEVYETFRRLHPILKEHAYLNPKEDEDDPYESSQITALIANETGLYGVFSLREVFEFDRFWGIGSGRNFALGAMYSAYEGDGTASQIAALGVMAGIEFDTASGGPVIIHSVKLARAEA</sequence>
<name>A0A6S6Y0J5_9PROT</name>
<organism evidence="1 2">
    <name type="scientific">Denitratisoma oestradiolicum</name>
    <dbReference type="NCBI Taxonomy" id="311182"/>
    <lineage>
        <taxon>Bacteria</taxon>
        <taxon>Pseudomonadati</taxon>
        <taxon>Pseudomonadota</taxon>
        <taxon>Betaproteobacteria</taxon>
        <taxon>Nitrosomonadales</taxon>
        <taxon>Sterolibacteriaceae</taxon>
        <taxon>Denitratisoma</taxon>
    </lineage>
</organism>
<proteinExistence type="predicted"/>
<gene>
    <name evidence="1" type="ORF">DENOEST_1534</name>
</gene>
<dbReference type="SUPFAM" id="SSF56235">
    <property type="entry name" value="N-terminal nucleophile aminohydrolases (Ntn hydrolases)"/>
    <property type="match status" value="1"/>
</dbReference>
<reference evidence="1 2" key="1">
    <citation type="submission" date="2020-03" db="EMBL/GenBank/DDBJ databases">
        <authorList>
            <consortium name="Genoscope - CEA"/>
            <person name="William W."/>
        </authorList>
    </citation>
    <scope>NUCLEOTIDE SEQUENCE [LARGE SCALE GENOMIC DNA]</scope>
    <source>
        <strain evidence="2">DSM 16959</strain>
    </source>
</reference>
<keyword evidence="2" id="KW-1185">Reference proteome</keyword>
<dbReference type="EMBL" id="LR778301">
    <property type="protein sequence ID" value="CAB1368699.1"/>
    <property type="molecule type" value="Genomic_DNA"/>
</dbReference>
<dbReference type="RefSeq" id="WP_145769790.1">
    <property type="nucleotide sequence ID" value="NZ_LR778301.1"/>
</dbReference>
<dbReference type="InterPro" id="IPR029055">
    <property type="entry name" value="Ntn_hydrolases_N"/>
</dbReference>